<protein>
    <submittedName>
        <fullName evidence="2">Helix-turn-helix domain-containing protein</fullName>
    </submittedName>
</protein>
<dbReference type="SUPFAM" id="SSF46955">
    <property type="entry name" value="Putative DNA-binding domain"/>
    <property type="match status" value="1"/>
</dbReference>
<dbReference type="InterPro" id="IPR041657">
    <property type="entry name" value="HTH_17"/>
</dbReference>
<dbReference type="InterPro" id="IPR009061">
    <property type="entry name" value="DNA-bd_dom_put_sf"/>
</dbReference>
<keyword evidence="3" id="KW-1185">Reference proteome</keyword>
<evidence type="ECO:0000313" key="3">
    <source>
        <dbReference type="Proteomes" id="UP001058267"/>
    </source>
</evidence>
<sequence length="55" mass="6440">MDGAEVCQRLRISKRTLQSYRDKRVLPYSNVGGKFFYREADVTGFLRTRTIRKGV</sequence>
<evidence type="ECO:0000313" key="2">
    <source>
        <dbReference type="EMBL" id="UWN66823.1"/>
    </source>
</evidence>
<organism evidence="2 3">
    <name type="scientific">Alistipes senegalensis JC50</name>
    <dbReference type="NCBI Taxonomy" id="1033732"/>
    <lineage>
        <taxon>Bacteria</taxon>
        <taxon>Pseudomonadati</taxon>
        <taxon>Bacteroidota</taxon>
        <taxon>Bacteroidia</taxon>
        <taxon>Bacteroidales</taxon>
        <taxon>Rikenellaceae</taxon>
        <taxon>Alistipes</taxon>
    </lineage>
</organism>
<proteinExistence type="predicted"/>
<name>A0ABY5VBR9_9BACT</name>
<gene>
    <name evidence="2" type="ORF">NQ519_15540</name>
</gene>
<dbReference type="Proteomes" id="UP001058267">
    <property type="component" value="Chromosome"/>
</dbReference>
<dbReference type="RefSeq" id="WP_044118606.1">
    <property type="nucleotide sequence ID" value="NZ_CP102252.1"/>
</dbReference>
<accession>A0ABY5VBR9</accession>
<evidence type="ECO:0000259" key="1">
    <source>
        <dbReference type="Pfam" id="PF12728"/>
    </source>
</evidence>
<dbReference type="Pfam" id="PF12728">
    <property type="entry name" value="HTH_17"/>
    <property type="match status" value="1"/>
</dbReference>
<dbReference type="EMBL" id="CP102252">
    <property type="protein sequence ID" value="UWN66823.1"/>
    <property type="molecule type" value="Genomic_DNA"/>
</dbReference>
<reference evidence="2" key="1">
    <citation type="journal article" date="2022" name="Cell">
        <title>Design, construction, and in vivo augmentation of a complex gut microbiome.</title>
        <authorList>
            <person name="Cheng A.G."/>
            <person name="Ho P.Y."/>
            <person name="Aranda-Diaz A."/>
            <person name="Jain S."/>
            <person name="Yu F.B."/>
            <person name="Meng X."/>
            <person name="Wang M."/>
            <person name="Iakiviak M."/>
            <person name="Nagashima K."/>
            <person name="Zhao A."/>
            <person name="Murugkar P."/>
            <person name="Patil A."/>
            <person name="Atabakhsh K."/>
            <person name="Weakley A."/>
            <person name="Yan J."/>
            <person name="Brumbaugh A.R."/>
            <person name="Higginbottom S."/>
            <person name="Dimas A."/>
            <person name="Shiver A.L."/>
            <person name="Deutschbauer A."/>
            <person name="Neff N."/>
            <person name="Sonnenburg J.L."/>
            <person name="Huang K.C."/>
            <person name="Fischbach M.A."/>
        </authorList>
    </citation>
    <scope>NUCLEOTIDE SEQUENCE</scope>
    <source>
        <strain evidence="2">JC50</strain>
    </source>
</reference>
<dbReference type="PANTHER" id="PTHR34585:SF22">
    <property type="entry name" value="HELIX-TURN-HELIX DOMAIN-CONTAINING PROTEIN"/>
    <property type="match status" value="1"/>
</dbReference>
<feature type="domain" description="Helix-turn-helix" evidence="1">
    <location>
        <begin position="4"/>
        <end position="49"/>
    </location>
</feature>
<dbReference type="PANTHER" id="PTHR34585">
    <property type="match status" value="1"/>
</dbReference>